<evidence type="ECO:0000256" key="3">
    <source>
        <dbReference type="ARBA" id="ARBA00022630"/>
    </source>
</evidence>
<keyword evidence="4" id="KW-0274">FAD</keyword>
<keyword evidence="6" id="KW-0503">Monooxygenase</keyword>
<dbReference type="RefSeq" id="WP_210055542.1">
    <property type="nucleotide sequence ID" value="NZ_BAAAMH010000009.1"/>
</dbReference>
<evidence type="ECO:0000256" key="5">
    <source>
        <dbReference type="ARBA" id="ARBA00023002"/>
    </source>
</evidence>
<evidence type="ECO:0000256" key="4">
    <source>
        <dbReference type="ARBA" id="ARBA00022827"/>
    </source>
</evidence>
<evidence type="ECO:0000313" key="7">
    <source>
        <dbReference type="EMBL" id="MBP2417235.1"/>
    </source>
</evidence>
<sequence>MSEQSAATGGPDHTVDVLVIGAGLSGIGAAYRLQTRCPDRTYAVLEARERIGGTWDLFRYPGVRSDSDVFTFSYLFRPWEGTQTLADGEGIRRYIETVAAENGIDRRIRFGTRVVHASWSSETARWTVSAERTDGTTETWSCAFLYACSGYYDYTGGHTPDFPGLDDFAGQVVHPQFWPEDLALAGRRVVVIGSGATAVTLVPALVREGAHPVMLQRSPTWLVSQRQDDPVTARIKRRFPPKLAHRLVRARNLAVTQTFYQLSRRRPDLARSYLSKPIVGRMGAEQAAEHFTPDYDPWDQRLCVIPDSDLLKAVKRGEAEVVTDTVERFVPEGVRLASGRVLEADVVVTATGLQMRLLSGFSLDVDGAPVVLPERAVYRGLMLDGVPNFALAIGYVNASWSLRSDLSSRYVCRFLNHLRRRGRRYGYPVRPADLEERPVMPLRSGYVQRALASLPVQGTRDPWTVPQNYVLDLIRMRRARVSEDVRFDVPPEPRISGRTAADEKVAA</sequence>
<evidence type="ECO:0000256" key="2">
    <source>
        <dbReference type="ARBA" id="ARBA00010139"/>
    </source>
</evidence>
<comment type="similarity">
    <text evidence="2">Belongs to the FAD-binding monooxygenase family.</text>
</comment>
<evidence type="ECO:0000313" key="8">
    <source>
        <dbReference type="Proteomes" id="UP000758168"/>
    </source>
</evidence>
<proteinExistence type="inferred from homology"/>
<dbReference type="InterPro" id="IPR051820">
    <property type="entry name" value="FAD-binding_MO"/>
</dbReference>
<dbReference type="SUPFAM" id="SSF51905">
    <property type="entry name" value="FAD/NAD(P)-binding domain"/>
    <property type="match status" value="1"/>
</dbReference>
<dbReference type="EMBL" id="JAGIOB010000001">
    <property type="protein sequence ID" value="MBP2417235.1"/>
    <property type="molecule type" value="Genomic_DNA"/>
</dbReference>
<dbReference type="Proteomes" id="UP000758168">
    <property type="component" value="Unassembled WGS sequence"/>
</dbReference>
<dbReference type="InterPro" id="IPR036188">
    <property type="entry name" value="FAD/NAD-bd_sf"/>
</dbReference>
<dbReference type="Pfam" id="PF00743">
    <property type="entry name" value="FMO-like"/>
    <property type="match status" value="1"/>
</dbReference>
<dbReference type="PANTHER" id="PTHR43872:SF1">
    <property type="entry name" value="MONOOXYGENASE, PUTATIVE (AFU_ORTHOLOGUE AFUA_8G02570)-RELATED"/>
    <property type="match status" value="1"/>
</dbReference>
<dbReference type="InterPro" id="IPR020946">
    <property type="entry name" value="Flavin_mOase-like"/>
</dbReference>
<name>A0ABS4Z860_9ACTN</name>
<protein>
    <submittedName>
        <fullName evidence="7">Cation diffusion facilitator CzcD-associated flavoprotein CzcO</fullName>
    </submittedName>
</protein>
<keyword evidence="8" id="KW-1185">Reference proteome</keyword>
<dbReference type="PANTHER" id="PTHR43872">
    <property type="entry name" value="MONOOXYGENASE, PUTATIVE (AFU_ORTHOLOGUE AFUA_8G02570)-RELATED"/>
    <property type="match status" value="1"/>
</dbReference>
<accession>A0ABS4Z860</accession>
<gene>
    <name evidence="7" type="ORF">JOF54_002157</name>
</gene>
<dbReference type="Pfam" id="PF13450">
    <property type="entry name" value="NAD_binding_8"/>
    <property type="match status" value="1"/>
</dbReference>
<evidence type="ECO:0000256" key="6">
    <source>
        <dbReference type="ARBA" id="ARBA00023033"/>
    </source>
</evidence>
<dbReference type="Gene3D" id="3.50.50.60">
    <property type="entry name" value="FAD/NAD(P)-binding domain"/>
    <property type="match status" value="3"/>
</dbReference>
<comment type="cofactor">
    <cofactor evidence="1">
        <name>FAD</name>
        <dbReference type="ChEBI" id="CHEBI:57692"/>
    </cofactor>
</comment>
<evidence type="ECO:0000256" key="1">
    <source>
        <dbReference type="ARBA" id="ARBA00001974"/>
    </source>
</evidence>
<reference evidence="7 8" key="1">
    <citation type="submission" date="2021-03" db="EMBL/GenBank/DDBJ databases">
        <title>Sequencing the genomes of 1000 actinobacteria strains.</title>
        <authorList>
            <person name="Klenk H.-P."/>
        </authorList>
    </citation>
    <scope>NUCLEOTIDE SEQUENCE [LARGE SCALE GENOMIC DNA]</scope>
    <source>
        <strain evidence="7 8">DSM 12936</strain>
    </source>
</reference>
<organism evidence="7 8">
    <name type="scientific">Microlunatus capsulatus</name>
    <dbReference type="NCBI Taxonomy" id="99117"/>
    <lineage>
        <taxon>Bacteria</taxon>
        <taxon>Bacillati</taxon>
        <taxon>Actinomycetota</taxon>
        <taxon>Actinomycetes</taxon>
        <taxon>Propionibacteriales</taxon>
        <taxon>Propionibacteriaceae</taxon>
        <taxon>Microlunatus</taxon>
    </lineage>
</organism>
<comment type="caution">
    <text evidence="7">The sequence shown here is derived from an EMBL/GenBank/DDBJ whole genome shotgun (WGS) entry which is preliminary data.</text>
</comment>
<keyword evidence="5" id="KW-0560">Oxidoreductase</keyword>
<keyword evidence="3" id="KW-0285">Flavoprotein</keyword>